<comment type="subcellular location">
    <subcellularLocation>
        <location evidence="1 11">Mitochondrion inner membrane</location>
    </subcellularLocation>
</comment>
<dbReference type="GO" id="GO:0045259">
    <property type="term" value="C:proton-transporting ATP synthase complex"/>
    <property type="evidence" value="ECO:0007669"/>
    <property type="project" value="UniProtKB-UniRule"/>
</dbReference>
<comment type="function">
    <text evidence="11">Subunit e, of the mitochondrial membrane ATP synthase complex (F(1)F(0) ATP synthase or Complex V) that produces ATP from ADP in the presence of a proton gradient across the membrane which is generated by electron transport complexes of the respiratory chain. ATP synthase complex consist of a soluble F(1) head domain - the catalytic core - and a membrane F(1) domain - the membrane proton channel. These two domains are linked by a central stalk rotating inside the F(1) region and a stationary peripheral stalk. During catalysis, ATP synthesis in the catalytic domain of F(1) is coupled via a rotary mechanism of the central stalk subunits to proton translocation. In vivo, can only synthesize ATP although its ATP hydrolase activity can be activated artificially in vitro. Part of the complex F(0) domain.</text>
</comment>
<evidence type="ECO:0000256" key="3">
    <source>
        <dbReference type="ARBA" id="ARBA00022448"/>
    </source>
</evidence>
<dbReference type="EMBL" id="UYJE01009396">
    <property type="protein sequence ID" value="VDI73057.1"/>
    <property type="molecule type" value="Genomic_DNA"/>
</dbReference>
<dbReference type="OrthoDB" id="9982108at2759"/>
<dbReference type="GO" id="GO:0015078">
    <property type="term" value="F:proton transmembrane transporter activity"/>
    <property type="evidence" value="ECO:0007669"/>
    <property type="project" value="InterPro"/>
</dbReference>
<keyword evidence="7 11" id="KW-0406">Ion transport</keyword>
<dbReference type="GO" id="GO:0005743">
    <property type="term" value="C:mitochondrial inner membrane"/>
    <property type="evidence" value="ECO:0007669"/>
    <property type="project" value="UniProtKB-SubCell"/>
</dbReference>
<evidence type="ECO:0000313" key="13">
    <source>
        <dbReference type="Proteomes" id="UP000596742"/>
    </source>
</evidence>
<evidence type="ECO:0000256" key="8">
    <source>
        <dbReference type="ARBA" id="ARBA00023128"/>
    </source>
</evidence>
<evidence type="ECO:0000256" key="10">
    <source>
        <dbReference type="ARBA" id="ARBA00023310"/>
    </source>
</evidence>
<protein>
    <recommendedName>
        <fullName evidence="11">ATP synthase F(0) complex subunit e, mitochondrial</fullName>
    </recommendedName>
</protein>
<name>A0A8B6H2X2_MYTGA</name>
<dbReference type="Proteomes" id="UP000596742">
    <property type="component" value="Unassembled WGS sequence"/>
</dbReference>
<keyword evidence="10 11" id="KW-0066">ATP synthesis</keyword>
<evidence type="ECO:0000256" key="7">
    <source>
        <dbReference type="ARBA" id="ARBA00023065"/>
    </source>
</evidence>
<evidence type="ECO:0000256" key="2">
    <source>
        <dbReference type="ARBA" id="ARBA00007333"/>
    </source>
</evidence>
<keyword evidence="8 11" id="KW-0496">Mitochondrion</keyword>
<comment type="caution">
    <text evidence="12">The sequence shown here is derived from an EMBL/GenBank/DDBJ whole genome shotgun (WGS) entry which is preliminary data.</text>
</comment>
<accession>A0A8B6H2X2</accession>
<keyword evidence="13" id="KW-1185">Reference proteome</keyword>
<proteinExistence type="inferred from homology"/>
<sequence>MLATPVAARNISPLIRLARYTAVISGFVYGGWRLGRLERKEAILLEREDKIREKKAIRAAELKKQADYAAMVELAVGAGVKPKDPMYKDDPVFKDMK</sequence>
<keyword evidence="4 11" id="KW-0138">CF(0)</keyword>
<organism evidence="12 13">
    <name type="scientific">Mytilus galloprovincialis</name>
    <name type="common">Mediterranean mussel</name>
    <dbReference type="NCBI Taxonomy" id="29158"/>
    <lineage>
        <taxon>Eukaryota</taxon>
        <taxon>Metazoa</taxon>
        <taxon>Spiralia</taxon>
        <taxon>Lophotrochozoa</taxon>
        <taxon>Mollusca</taxon>
        <taxon>Bivalvia</taxon>
        <taxon>Autobranchia</taxon>
        <taxon>Pteriomorphia</taxon>
        <taxon>Mytilida</taxon>
        <taxon>Mytiloidea</taxon>
        <taxon>Mytilidae</taxon>
        <taxon>Mytilinae</taxon>
        <taxon>Mytilus</taxon>
    </lineage>
</organism>
<dbReference type="AlphaFoldDB" id="A0A8B6H2X2"/>
<evidence type="ECO:0000256" key="11">
    <source>
        <dbReference type="RuleBase" id="RU367005"/>
    </source>
</evidence>
<evidence type="ECO:0000256" key="1">
    <source>
        <dbReference type="ARBA" id="ARBA00004273"/>
    </source>
</evidence>
<keyword evidence="6 11" id="KW-0999">Mitochondrion inner membrane</keyword>
<comment type="subunit">
    <text evidence="11">F-type ATPases have 2 components, CF(1) - the catalytic core - and CF(0) - the membrane proton channel. CF(1) and CF(0) have multiple subunits.</text>
</comment>
<keyword evidence="3 11" id="KW-0813">Transport</keyword>
<comment type="similarity">
    <text evidence="2 11">Belongs to the ATPase e subunit family.</text>
</comment>
<gene>
    <name evidence="12" type="ORF">MGAL_10B020123</name>
</gene>
<evidence type="ECO:0000256" key="5">
    <source>
        <dbReference type="ARBA" id="ARBA00022781"/>
    </source>
</evidence>
<keyword evidence="9" id="KW-0472">Membrane</keyword>
<evidence type="ECO:0000256" key="4">
    <source>
        <dbReference type="ARBA" id="ARBA00022547"/>
    </source>
</evidence>
<dbReference type="InterPro" id="IPR008386">
    <property type="entry name" value="ATP_synth_F0_esu_mt"/>
</dbReference>
<dbReference type="Pfam" id="PF05680">
    <property type="entry name" value="ATP-synt_E"/>
    <property type="match status" value="1"/>
</dbReference>
<dbReference type="GO" id="GO:0015986">
    <property type="term" value="P:proton motive force-driven ATP synthesis"/>
    <property type="evidence" value="ECO:0007669"/>
    <property type="project" value="InterPro"/>
</dbReference>
<evidence type="ECO:0000256" key="9">
    <source>
        <dbReference type="ARBA" id="ARBA00023136"/>
    </source>
</evidence>
<evidence type="ECO:0000313" key="12">
    <source>
        <dbReference type="EMBL" id="VDI73057.1"/>
    </source>
</evidence>
<keyword evidence="5 11" id="KW-0375">Hydrogen ion transport</keyword>
<evidence type="ECO:0000256" key="6">
    <source>
        <dbReference type="ARBA" id="ARBA00022792"/>
    </source>
</evidence>
<reference evidence="12" key="1">
    <citation type="submission" date="2018-11" db="EMBL/GenBank/DDBJ databases">
        <authorList>
            <person name="Alioto T."/>
            <person name="Alioto T."/>
        </authorList>
    </citation>
    <scope>NUCLEOTIDE SEQUENCE</scope>
</reference>